<dbReference type="EMBL" id="JABEZW010000007">
    <property type="protein sequence ID" value="MBA0770205.1"/>
    <property type="molecule type" value="Genomic_DNA"/>
</dbReference>
<gene>
    <name evidence="1" type="ORF">Gotri_018869</name>
</gene>
<evidence type="ECO:0000313" key="1">
    <source>
        <dbReference type="EMBL" id="MBA0770205.1"/>
    </source>
</evidence>
<accession>A0A7J9ECF2</accession>
<dbReference type="PANTHER" id="PTHR32108:SF9">
    <property type="entry name" value="REVERSE TRANSCRIPTASE RNASE H-LIKE DOMAIN-CONTAINING PROTEIN"/>
    <property type="match status" value="1"/>
</dbReference>
<evidence type="ECO:0008006" key="3">
    <source>
        <dbReference type="Google" id="ProtNLM"/>
    </source>
</evidence>
<organism evidence="1 2">
    <name type="scientific">Gossypium trilobum</name>
    <dbReference type="NCBI Taxonomy" id="34281"/>
    <lineage>
        <taxon>Eukaryota</taxon>
        <taxon>Viridiplantae</taxon>
        <taxon>Streptophyta</taxon>
        <taxon>Embryophyta</taxon>
        <taxon>Tracheophyta</taxon>
        <taxon>Spermatophyta</taxon>
        <taxon>Magnoliopsida</taxon>
        <taxon>eudicotyledons</taxon>
        <taxon>Gunneridae</taxon>
        <taxon>Pentapetalae</taxon>
        <taxon>rosids</taxon>
        <taxon>malvids</taxon>
        <taxon>Malvales</taxon>
        <taxon>Malvaceae</taxon>
        <taxon>Malvoideae</taxon>
        <taxon>Gossypium</taxon>
    </lineage>
</organism>
<dbReference type="Proteomes" id="UP000593568">
    <property type="component" value="Unassembled WGS sequence"/>
</dbReference>
<proteinExistence type="predicted"/>
<protein>
    <recommendedName>
        <fullName evidence="3">Retrotransposon gag domain-containing protein</fullName>
    </recommendedName>
</protein>
<sequence>MDDALLKAMNVNFREPLANLMGLPVDTVKARLKDKNGFCISWSDIRDAMGKVSGDRHLALFAFAIYRLIVFPKALGYVSNTVLIGCGGHLWVPLIGIWGADSYSSLMGRSFDLRPEILEEIGRDTNEVGSKLELAIRNRFQPFPFENVYSMVLKKKQNLCVSTIQRKEEEQHQIYVKGNEEETMRQQQQHRPYMMAREEELRIQLERCQRSDLFTQIQRLEVDQSLWAKFKTKEEQNKDVTKDYMELAKYFIVVEQKAEDDERRISMLGQTRGTDGNDNENDDYNGVYREDLPLQASGVTIQIPRVNELPASKEQREVDKGKSIMDKEAHKFSLIEQRLKTIEGLDTFGSVEVEGLCLVPDVVVPPKFKKPLMHIFQDSLIEFAARWYVKLDRSRIGTWGEFARKSNESFKEYTQRWRDQASQVQPPLMEKETTVLLVGTLKGIYYNRMVGNASKAFADMEEKGSKNANNRTEWIPILLLSIPEPNASIPQYLTVNVTNTSPFMYCPPERLVFDPIPISYSEFFLILVEKHLLVPIHKEPMQPLFPKWYDANAQCEYHSGNLGHTIENCLALKYKVQDLIRAGKINF</sequence>
<comment type="caution">
    <text evidence="1">The sequence shown here is derived from an EMBL/GenBank/DDBJ whole genome shotgun (WGS) entry which is preliminary data.</text>
</comment>
<name>A0A7J9ECF2_9ROSI</name>
<dbReference type="PANTHER" id="PTHR32108">
    <property type="entry name" value="DNA-DIRECTED RNA POLYMERASE SUBUNIT ALPHA"/>
    <property type="match status" value="1"/>
</dbReference>
<dbReference type="AlphaFoldDB" id="A0A7J9ECF2"/>
<keyword evidence="2" id="KW-1185">Reference proteome</keyword>
<evidence type="ECO:0000313" key="2">
    <source>
        <dbReference type="Proteomes" id="UP000593568"/>
    </source>
</evidence>
<reference evidence="1 2" key="1">
    <citation type="journal article" date="2019" name="Genome Biol. Evol.">
        <title>Insights into the evolution of the New World diploid cottons (Gossypium, subgenus Houzingenia) based on genome sequencing.</title>
        <authorList>
            <person name="Grover C.E."/>
            <person name="Arick M.A. 2nd"/>
            <person name="Thrash A."/>
            <person name="Conover J.L."/>
            <person name="Sanders W.S."/>
            <person name="Peterson D.G."/>
            <person name="Frelichowski J.E."/>
            <person name="Scheffler J.A."/>
            <person name="Scheffler B.E."/>
            <person name="Wendel J.F."/>
        </authorList>
    </citation>
    <scope>NUCLEOTIDE SEQUENCE [LARGE SCALE GENOMIC DNA]</scope>
    <source>
        <strain evidence="1">8</strain>
        <tissue evidence="1">Leaf</tissue>
    </source>
</reference>